<comment type="similarity">
    <text evidence="2">Belongs to the outer membrane factor (OMF) (TC 1.B.17) family.</text>
</comment>
<dbReference type="InterPro" id="IPR003423">
    <property type="entry name" value="OMP_efflux"/>
</dbReference>
<comment type="caution">
    <text evidence="8">The sequence shown here is derived from an EMBL/GenBank/DDBJ whole genome shotgun (WGS) entry which is preliminary data.</text>
</comment>
<keyword evidence="6" id="KW-0472">Membrane</keyword>
<keyword evidence="3" id="KW-0813">Transport</keyword>
<evidence type="ECO:0000313" key="8">
    <source>
        <dbReference type="EMBL" id="PJJ76748.1"/>
    </source>
</evidence>
<organism evidence="8 9">
    <name type="scientific">Thermoflavifilum aggregans</name>
    <dbReference type="NCBI Taxonomy" id="454188"/>
    <lineage>
        <taxon>Bacteria</taxon>
        <taxon>Pseudomonadati</taxon>
        <taxon>Bacteroidota</taxon>
        <taxon>Chitinophagia</taxon>
        <taxon>Chitinophagales</taxon>
        <taxon>Chitinophagaceae</taxon>
        <taxon>Thermoflavifilum</taxon>
    </lineage>
</organism>
<dbReference type="GO" id="GO:0015288">
    <property type="term" value="F:porin activity"/>
    <property type="evidence" value="ECO:0007669"/>
    <property type="project" value="TreeGrafter"/>
</dbReference>
<proteinExistence type="inferred from homology"/>
<dbReference type="GO" id="GO:1990281">
    <property type="term" value="C:efflux pump complex"/>
    <property type="evidence" value="ECO:0007669"/>
    <property type="project" value="TreeGrafter"/>
</dbReference>
<dbReference type="GO" id="GO:0015562">
    <property type="term" value="F:efflux transmembrane transporter activity"/>
    <property type="evidence" value="ECO:0007669"/>
    <property type="project" value="InterPro"/>
</dbReference>
<evidence type="ECO:0000256" key="6">
    <source>
        <dbReference type="ARBA" id="ARBA00023136"/>
    </source>
</evidence>
<sequence>MYSKRIRFIEWKAVWITVVLFIYLGFTASAQDTLHLSMQQAIELGLQNSKQLKISRARVQQALLQYEQAKDAMLPSAKISYGVSEAFIPTKQLVFGRDTLHLPSRSRLYLGTLSIQEPIFAGNQLRYARQSAEILEKIASLDTSNYRNQITNAVIQTYGSLLKIIGNQKVVAQNIEDVQQRLIETRHFEEQGLATQNDVLRFQLQLSDAQLTALDLENNRKIVNYNLNILLGLPDTTEIMPDSLPEAFSLQPMETYLQMALQNRKDLQAFQYRLQLNDLQIRKEKDSRLPTLGAGVSGYYINPNNDFFPPKNTYLAPVTVGLTLGWNISSLYTAPHRIAEAQVQKTETELQQSLLTDQIKEEIYQQYRNYQLAMQRIKVLQVALAQAEENDRMMESKYRNQLASTTDRIDAETLLFKARIDLQLAQVDAVLAYYQLLASTGTLSQ</sequence>
<evidence type="ECO:0000313" key="9">
    <source>
        <dbReference type="Proteomes" id="UP000230000"/>
    </source>
</evidence>
<dbReference type="GO" id="GO:0009279">
    <property type="term" value="C:cell outer membrane"/>
    <property type="evidence" value="ECO:0007669"/>
    <property type="project" value="UniProtKB-SubCell"/>
</dbReference>
<accession>A0A2M9CYD9</accession>
<evidence type="ECO:0000256" key="7">
    <source>
        <dbReference type="ARBA" id="ARBA00023237"/>
    </source>
</evidence>
<dbReference type="Proteomes" id="UP000230000">
    <property type="component" value="Unassembled WGS sequence"/>
</dbReference>
<reference evidence="8 9" key="1">
    <citation type="submission" date="2017-11" db="EMBL/GenBank/DDBJ databases">
        <title>Genomic Encyclopedia of Archaeal and Bacterial Type Strains, Phase II (KMG-II): From Individual Species to Whole Genera.</title>
        <authorList>
            <person name="Goeker M."/>
        </authorList>
    </citation>
    <scope>NUCLEOTIDE SEQUENCE [LARGE SCALE GENOMIC DNA]</scope>
    <source>
        <strain evidence="8 9">DSM 27268</strain>
    </source>
</reference>
<keyword evidence="9" id="KW-1185">Reference proteome</keyword>
<keyword evidence="7" id="KW-0998">Cell outer membrane</keyword>
<name>A0A2M9CYD9_9BACT</name>
<dbReference type="Pfam" id="PF02321">
    <property type="entry name" value="OEP"/>
    <property type="match status" value="2"/>
</dbReference>
<dbReference type="Gene3D" id="1.20.1600.10">
    <property type="entry name" value="Outer membrane efflux proteins (OEP)"/>
    <property type="match status" value="1"/>
</dbReference>
<keyword evidence="5" id="KW-0812">Transmembrane</keyword>
<dbReference type="RefSeq" id="WP_100315185.1">
    <property type="nucleotide sequence ID" value="NZ_PGFG01000001.1"/>
</dbReference>
<dbReference type="PANTHER" id="PTHR30026:SF20">
    <property type="entry name" value="OUTER MEMBRANE PROTEIN TOLC"/>
    <property type="match status" value="1"/>
</dbReference>
<evidence type="ECO:0000256" key="2">
    <source>
        <dbReference type="ARBA" id="ARBA00007613"/>
    </source>
</evidence>
<dbReference type="AlphaFoldDB" id="A0A2M9CYD9"/>
<dbReference type="PANTHER" id="PTHR30026">
    <property type="entry name" value="OUTER MEMBRANE PROTEIN TOLC"/>
    <property type="match status" value="1"/>
</dbReference>
<evidence type="ECO:0000256" key="5">
    <source>
        <dbReference type="ARBA" id="ARBA00022692"/>
    </source>
</evidence>
<comment type="subcellular location">
    <subcellularLocation>
        <location evidence="1">Cell outer membrane</location>
    </subcellularLocation>
</comment>
<evidence type="ECO:0000256" key="4">
    <source>
        <dbReference type="ARBA" id="ARBA00022452"/>
    </source>
</evidence>
<keyword evidence="4" id="KW-1134">Transmembrane beta strand</keyword>
<protein>
    <submittedName>
        <fullName evidence="8">Outer membrane protein TolC</fullName>
    </submittedName>
</protein>
<gene>
    <name evidence="8" type="ORF">BXY57_2380</name>
</gene>
<dbReference type="InterPro" id="IPR051906">
    <property type="entry name" value="TolC-like"/>
</dbReference>
<evidence type="ECO:0000256" key="1">
    <source>
        <dbReference type="ARBA" id="ARBA00004442"/>
    </source>
</evidence>
<dbReference type="OrthoDB" id="680214at2"/>
<dbReference type="EMBL" id="PGFG01000001">
    <property type="protein sequence ID" value="PJJ76748.1"/>
    <property type="molecule type" value="Genomic_DNA"/>
</dbReference>
<evidence type="ECO:0000256" key="3">
    <source>
        <dbReference type="ARBA" id="ARBA00022448"/>
    </source>
</evidence>
<dbReference type="SUPFAM" id="SSF56954">
    <property type="entry name" value="Outer membrane efflux proteins (OEP)"/>
    <property type="match status" value="1"/>
</dbReference>